<evidence type="ECO:0008006" key="3">
    <source>
        <dbReference type="Google" id="ProtNLM"/>
    </source>
</evidence>
<dbReference type="EMBL" id="CP001940">
    <property type="protein sequence ID" value="ADH86501.1"/>
    <property type="molecule type" value="Genomic_DNA"/>
</dbReference>
<name>D6Z4M6_DESAT</name>
<dbReference type="eggNOG" id="COG0463">
    <property type="taxonomic scope" value="Bacteria"/>
</dbReference>
<dbReference type="InParanoid" id="D6Z4M6"/>
<gene>
    <name evidence="1" type="ordered locus">DaAHT2_1810</name>
</gene>
<proteinExistence type="predicted"/>
<evidence type="ECO:0000313" key="2">
    <source>
        <dbReference type="Proteomes" id="UP000001508"/>
    </source>
</evidence>
<organism evidence="1 2">
    <name type="scientific">Desulfurivibrio alkaliphilus (strain DSM 19089 / UNIQEM U267 / AHT2)</name>
    <dbReference type="NCBI Taxonomy" id="589865"/>
    <lineage>
        <taxon>Bacteria</taxon>
        <taxon>Pseudomonadati</taxon>
        <taxon>Thermodesulfobacteriota</taxon>
        <taxon>Desulfobulbia</taxon>
        <taxon>Desulfobulbales</taxon>
        <taxon>Desulfobulbaceae</taxon>
        <taxon>Desulfurivibrio</taxon>
    </lineage>
</organism>
<dbReference type="STRING" id="589865.DaAHT2_1810"/>
<protein>
    <recommendedName>
        <fullName evidence="3">Glycosyltransferase 2-like domain-containing protein</fullName>
    </recommendedName>
</protein>
<dbReference type="AlphaFoldDB" id="D6Z4M6"/>
<dbReference type="Proteomes" id="UP000001508">
    <property type="component" value="Chromosome"/>
</dbReference>
<accession>D6Z4M6</accession>
<dbReference type="HOGENOM" id="CLU_896367_0_0_7"/>
<reference evidence="2" key="1">
    <citation type="submission" date="2010-02" db="EMBL/GenBank/DDBJ databases">
        <title>Complete sequence of Desulfurivibrio alkaliphilus AHT2.</title>
        <authorList>
            <consortium name="US DOE Joint Genome Institute"/>
            <person name="Pitluck S."/>
            <person name="Chertkov O."/>
            <person name="Detter J.C."/>
            <person name="Han C."/>
            <person name="Tapia R."/>
            <person name="Larimer F."/>
            <person name="Land M."/>
            <person name="Hauser L."/>
            <person name="Kyrpides N."/>
            <person name="Mikhailova N."/>
            <person name="Sorokin D.Y."/>
            <person name="Muyzer G."/>
            <person name="Woyke T."/>
        </authorList>
    </citation>
    <scope>NUCLEOTIDE SEQUENCE [LARGE SCALE GENOMIC DNA]</scope>
    <source>
        <strain evidence="2">DSM 19089 / UNIQEM U267 / AHT2</strain>
    </source>
</reference>
<dbReference type="RefSeq" id="WP_013164024.1">
    <property type="nucleotide sequence ID" value="NC_014216.1"/>
</dbReference>
<keyword evidence="2" id="KW-1185">Reference proteome</keyword>
<dbReference type="OrthoDB" id="5465469at2"/>
<dbReference type="KEGG" id="dak:DaAHT2_1810"/>
<evidence type="ECO:0000313" key="1">
    <source>
        <dbReference type="EMBL" id="ADH86501.1"/>
    </source>
</evidence>
<sequence length="310" mass="34889">MGKGETAQANALYQAGAYSAALALYERVAQRPGWDSLVHANMVLCRQRLQENPAKKEVEPPEIIVALTTTRSRLQGVPKVVDSLLEQTLKPFRIDLNISRQSDMSDEGIAPDDPVLVELTRIPGLNISWVPNIGSYRKIWPLLEGHFSQVVAGDRLFVTVDDNTPYPADFLQLLYENYLRYNCVISFRGWHMELDQDGRLSLDDRWTMGKNVPSLGNLPCGQNGVFYSTKFFVKDFLNFSQAQLLAPMSDELWVKWHCALNGVPTVVLEPGDCPTFEGNNSLIARLEAHYEQTCNYNLAWLIRAELKAAA</sequence>